<proteinExistence type="predicted"/>
<dbReference type="GO" id="GO:0008836">
    <property type="term" value="F:diaminopimelate decarboxylase activity"/>
    <property type="evidence" value="ECO:0007669"/>
    <property type="project" value="InterPro"/>
</dbReference>
<dbReference type="InterPro" id="IPR002986">
    <property type="entry name" value="DAP_deCOOHase_LysA"/>
</dbReference>
<keyword evidence="4" id="KW-0456">Lyase</keyword>
<evidence type="ECO:0000256" key="1">
    <source>
        <dbReference type="ARBA" id="ARBA00001933"/>
    </source>
</evidence>
<evidence type="ECO:0000256" key="3">
    <source>
        <dbReference type="ARBA" id="ARBA00022898"/>
    </source>
</evidence>
<dbReference type="InterPro" id="IPR029066">
    <property type="entry name" value="PLP-binding_barrel"/>
</dbReference>
<dbReference type="PANTHER" id="PTHR43727">
    <property type="entry name" value="DIAMINOPIMELATE DECARBOXYLASE"/>
    <property type="match status" value="1"/>
</dbReference>
<dbReference type="Pfam" id="PF02784">
    <property type="entry name" value="Orn_Arg_deC_N"/>
    <property type="match status" value="1"/>
</dbReference>
<name>A0A382MWG2_9ZZZZ</name>
<feature type="domain" description="Orn/DAP/Arg decarboxylase 2 C-terminal" evidence="5">
    <location>
        <begin position="68"/>
        <end position="155"/>
    </location>
</feature>
<dbReference type="InterPro" id="IPR022644">
    <property type="entry name" value="De-COase2_N"/>
</dbReference>
<protein>
    <recommendedName>
        <fullName evidence="8">Orn/DAP/Arg decarboxylase 2 C-terminal domain-containing protein</fullName>
    </recommendedName>
</protein>
<dbReference type="Pfam" id="PF00278">
    <property type="entry name" value="Orn_DAP_Arg_deC"/>
    <property type="match status" value="1"/>
</dbReference>
<dbReference type="InterPro" id="IPR000183">
    <property type="entry name" value="Orn/DAP/Arg_de-COase"/>
</dbReference>
<accession>A0A382MWG2</accession>
<dbReference type="PRINTS" id="PR01179">
    <property type="entry name" value="ODADCRBXLASE"/>
</dbReference>
<dbReference type="PRINTS" id="PR01181">
    <property type="entry name" value="DAPDCRBXLASE"/>
</dbReference>
<dbReference type="PROSITE" id="PS00879">
    <property type="entry name" value="ODR_DC_2_2"/>
    <property type="match status" value="1"/>
</dbReference>
<dbReference type="InterPro" id="IPR022643">
    <property type="entry name" value="De-COase2_C"/>
</dbReference>
<dbReference type="Gene3D" id="2.40.37.10">
    <property type="entry name" value="Lyase, Ornithine Decarboxylase, Chain A, domain 1"/>
    <property type="match status" value="1"/>
</dbReference>
<evidence type="ECO:0000259" key="5">
    <source>
        <dbReference type="Pfam" id="PF00278"/>
    </source>
</evidence>
<dbReference type="GO" id="GO:0009089">
    <property type="term" value="P:lysine biosynthetic process via diaminopimelate"/>
    <property type="evidence" value="ECO:0007669"/>
    <property type="project" value="InterPro"/>
</dbReference>
<gene>
    <name evidence="7" type="ORF">METZ01_LOCUS305724</name>
</gene>
<organism evidence="7">
    <name type="scientific">marine metagenome</name>
    <dbReference type="NCBI Taxonomy" id="408172"/>
    <lineage>
        <taxon>unclassified sequences</taxon>
        <taxon>metagenomes</taxon>
        <taxon>ecological metagenomes</taxon>
    </lineage>
</organism>
<dbReference type="FunFam" id="2.40.37.10:FF:000003">
    <property type="entry name" value="Diaminopimelate decarboxylase"/>
    <property type="match status" value="1"/>
</dbReference>
<evidence type="ECO:0000313" key="7">
    <source>
        <dbReference type="EMBL" id="SVC52870.1"/>
    </source>
</evidence>
<dbReference type="SUPFAM" id="SSF51419">
    <property type="entry name" value="PLP-binding barrel"/>
    <property type="match status" value="1"/>
</dbReference>
<comment type="cofactor">
    <cofactor evidence="1">
        <name>pyridoxal 5'-phosphate</name>
        <dbReference type="ChEBI" id="CHEBI:597326"/>
    </cofactor>
</comment>
<dbReference type="InterPro" id="IPR022657">
    <property type="entry name" value="De-COase2_CS"/>
</dbReference>
<dbReference type="Gene3D" id="3.20.20.10">
    <property type="entry name" value="Alanine racemase"/>
    <property type="match status" value="1"/>
</dbReference>
<sequence>LMRLLALVEELESDGISLDHLDLGGGIGVRYRGEEPINLSDFATTIGQAMSGHSQQLIFEPGRMIVANAGLLLTRVTTLKHNDSKHFAVVDAAMNDLIRPSLYDAWQAVTPVSASDKTSVQWDIVGPVCETGDFLAKDRELALEEDDLLAILSAGAYGFAMSSNYNSRGRAPEILVNGDEHTCIRRRETIEDQLALESLLDR</sequence>
<dbReference type="AlphaFoldDB" id="A0A382MWG2"/>
<dbReference type="EMBL" id="UINC01096191">
    <property type="protein sequence ID" value="SVC52870.1"/>
    <property type="molecule type" value="Genomic_DNA"/>
</dbReference>
<dbReference type="InterPro" id="IPR009006">
    <property type="entry name" value="Ala_racemase/Decarboxylase_C"/>
</dbReference>
<evidence type="ECO:0000256" key="2">
    <source>
        <dbReference type="ARBA" id="ARBA00022793"/>
    </source>
</evidence>
<dbReference type="PANTHER" id="PTHR43727:SF2">
    <property type="entry name" value="GROUP IV DECARBOXYLASE"/>
    <property type="match status" value="1"/>
</dbReference>
<evidence type="ECO:0000256" key="4">
    <source>
        <dbReference type="ARBA" id="ARBA00023239"/>
    </source>
</evidence>
<evidence type="ECO:0008006" key="8">
    <source>
        <dbReference type="Google" id="ProtNLM"/>
    </source>
</evidence>
<evidence type="ECO:0000259" key="6">
    <source>
        <dbReference type="Pfam" id="PF02784"/>
    </source>
</evidence>
<dbReference type="SUPFAM" id="SSF50621">
    <property type="entry name" value="Alanine racemase C-terminal domain-like"/>
    <property type="match status" value="1"/>
</dbReference>
<keyword evidence="2" id="KW-0210">Decarboxylase</keyword>
<feature type="domain" description="Orn/DAP/Arg decarboxylase 2 N-terminal" evidence="6">
    <location>
        <begin position="3"/>
        <end position="67"/>
    </location>
</feature>
<keyword evidence="3" id="KW-0663">Pyridoxal phosphate</keyword>
<reference evidence="7" key="1">
    <citation type="submission" date="2018-05" db="EMBL/GenBank/DDBJ databases">
        <authorList>
            <person name="Lanie J.A."/>
            <person name="Ng W.-L."/>
            <person name="Kazmierczak K.M."/>
            <person name="Andrzejewski T.M."/>
            <person name="Davidsen T.M."/>
            <person name="Wayne K.J."/>
            <person name="Tettelin H."/>
            <person name="Glass J.I."/>
            <person name="Rusch D."/>
            <person name="Podicherti R."/>
            <person name="Tsui H.-C.T."/>
            <person name="Winkler M.E."/>
        </authorList>
    </citation>
    <scope>NUCLEOTIDE SEQUENCE</scope>
</reference>
<feature type="non-terminal residue" evidence="7">
    <location>
        <position position="1"/>
    </location>
</feature>